<dbReference type="EMBL" id="QVLV01000012">
    <property type="protein sequence ID" value="RGE58281.1"/>
    <property type="molecule type" value="Genomic_DNA"/>
</dbReference>
<evidence type="ECO:0000313" key="4">
    <source>
        <dbReference type="Proteomes" id="UP000261166"/>
    </source>
</evidence>
<organism evidence="2 4">
    <name type="scientific">Eisenbergiella massiliensis</name>
    <dbReference type="NCBI Taxonomy" id="1720294"/>
    <lineage>
        <taxon>Bacteria</taxon>
        <taxon>Bacillati</taxon>
        <taxon>Bacillota</taxon>
        <taxon>Clostridia</taxon>
        <taxon>Lachnospirales</taxon>
        <taxon>Lachnospiraceae</taxon>
        <taxon>Eisenbergiella</taxon>
    </lineage>
</organism>
<name>A0A3E3IVE6_9FIRM</name>
<sequence>MSVRLMDAVLLLNYIIKKSEGPVLAGPSAIFAVLAAALERTHIGSAGAGRAPDIGGFWNVLA</sequence>
<dbReference type="Proteomes" id="UP000261166">
    <property type="component" value="Unassembled WGS sequence"/>
</dbReference>
<reference evidence="2 4" key="1">
    <citation type="submission" date="2018-08" db="EMBL/GenBank/DDBJ databases">
        <title>A genome reference for cultivated species of the human gut microbiota.</title>
        <authorList>
            <person name="Zou Y."/>
            <person name="Xue W."/>
            <person name="Luo G."/>
        </authorList>
    </citation>
    <scope>NUCLEOTIDE SEQUENCE [LARGE SCALE GENOMIC DNA]</scope>
    <source>
        <strain evidence="2 4">AF26-4BH</strain>
        <strain evidence="1">TF05-5AC</strain>
    </source>
</reference>
<evidence type="ECO:0000313" key="1">
    <source>
        <dbReference type="EMBL" id="RGE58281.1"/>
    </source>
</evidence>
<dbReference type="AlphaFoldDB" id="A0A3E3IVE6"/>
<accession>A0A3E3IVE6</accession>
<evidence type="ECO:0000313" key="2">
    <source>
        <dbReference type="EMBL" id="RGE71036.1"/>
    </source>
</evidence>
<keyword evidence="3" id="KW-1185">Reference proteome</keyword>
<evidence type="ECO:0000313" key="3">
    <source>
        <dbReference type="Proteomes" id="UP000260812"/>
    </source>
</evidence>
<proteinExistence type="predicted"/>
<comment type="caution">
    <text evidence="2">The sequence shown here is derived from an EMBL/GenBank/DDBJ whole genome shotgun (WGS) entry which is preliminary data.</text>
</comment>
<dbReference type="EMBL" id="QVLU01000012">
    <property type="protein sequence ID" value="RGE71036.1"/>
    <property type="molecule type" value="Genomic_DNA"/>
</dbReference>
<protein>
    <submittedName>
        <fullName evidence="2">Uncharacterized protein</fullName>
    </submittedName>
</protein>
<gene>
    <name evidence="2" type="ORF">DWY69_14410</name>
    <name evidence="1" type="ORF">DXC51_17470</name>
</gene>
<dbReference type="Proteomes" id="UP000260812">
    <property type="component" value="Unassembled WGS sequence"/>
</dbReference>